<evidence type="ECO:0000313" key="1">
    <source>
        <dbReference type="EMBL" id="KXV74003.1"/>
    </source>
</evidence>
<name>A0A149V277_9PROT</name>
<comment type="caution">
    <text evidence="1">The sequence shown here is derived from an EMBL/GenBank/DDBJ whole genome shotgun (WGS) entry which is preliminary data.</text>
</comment>
<dbReference type="AlphaFoldDB" id="A0A149V277"/>
<evidence type="ECO:0008006" key="3">
    <source>
        <dbReference type="Google" id="ProtNLM"/>
    </source>
</evidence>
<organism evidence="1 2">
    <name type="scientific">Acetobacter malorum</name>
    <dbReference type="NCBI Taxonomy" id="178901"/>
    <lineage>
        <taxon>Bacteria</taxon>
        <taxon>Pseudomonadati</taxon>
        <taxon>Pseudomonadota</taxon>
        <taxon>Alphaproteobacteria</taxon>
        <taxon>Acetobacterales</taxon>
        <taxon>Acetobacteraceae</taxon>
        <taxon>Acetobacter</taxon>
    </lineage>
</organism>
<proteinExistence type="predicted"/>
<dbReference type="PATRIC" id="fig|178901.14.peg.493"/>
<accession>A0A149V277</accession>
<evidence type="ECO:0000313" key="2">
    <source>
        <dbReference type="Proteomes" id="UP000075377"/>
    </source>
</evidence>
<protein>
    <recommendedName>
        <fullName evidence="3">PD-(D/E)XK nuclease superfamily protein</fullName>
    </recommendedName>
</protein>
<dbReference type="RefSeq" id="WP_012812342.1">
    <property type="nucleotide sequence ID" value="NZ_LHZX01000111.1"/>
</dbReference>
<dbReference type="InterPro" id="IPR029470">
    <property type="entry name" value="PDDEXK_4"/>
</dbReference>
<gene>
    <name evidence="1" type="ORF">AD951_00720</name>
</gene>
<dbReference type="EMBL" id="LHZX01000111">
    <property type="protein sequence ID" value="KXV74003.1"/>
    <property type="molecule type" value="Genomic_DNA"/>
</dbReference>
<sequence>MFDNSNLFRWATSELSQDAFICWLLSWADSSYANKNPEMHNAGKIFVNYLLELSAESPISNENIVVRKQLDSADIVAEIGKSYILLIEDKTDTSEHGDQLDRYKTAIQARYPDRKILPIFCKTGNQSNYKKAKKSGYSLLLRKDFLHILMEIKKSGLENNIFDDFLSLLDFREKETQSFLHLHPNDWSRHSWQGFFLSLQDAFPDLNWGYVANAQGGFMGAWWHFGAWCGWQTYLQIEEKSLVMKLGCWTEKHIPSARASVRNRWLKTLEAANKESGITITPPVRRGNGRSMTAALVSSGNDWIQLDKNQLIDFDSTVIFLRKAMAVIDKARSDLTFSENK</sequence>
<dbReference type="Pfam" id="PF14281">
    <property type="entry name" value="PDDEXK_4"/>
    <property type="match status" value="1"/>
</dbReference>
<dbReference type="OrthoDB" id="6796607at2"/>
<dbReference type="Proteomes" id="UP000075377">
    <property type="component" value="Unassembled WGS sequence"/>
</dbReference>
<reference evidence="1 2" key="1">
    <citation type="submission" date="2015-06" db="EMBL/GenBank/DDBJ databases">
        <title>Improved classification and identification of acetic acid bacteria using matrix-assisted laser desorption/ionization time-of-flight mass spectrometry; Gluconobacter nephelii and Gluconobacter uchimurae are later heterotypic synonyms of Gluconobacter japonicus and Gluconobacter oxydans, respectively.</title>
        <authorList>
            <person name="Li L."/>
            <person name="Cleenwerck I."/>
            <person name="De Vuyst L."/>
            <person name="Vandamme P."/>
        </authorList>
    </citation>
    <scope>NUCLEOTIDE SEQUENCE [LARGE SCALE GENOMIC DNA]</scope>
    <source>
        <strain evidence="1 2">LMG 1699</strain>
    </source>
</reference>